<feature type="compositionally biased region" description="Polar residues" evidence="6">
    <location>
        <begin position="460"/>
        <end position="474"/>
    </location>
</feature>
<feature type="domain" description="KOW" evidence="7">
    <location>
        <begin position="831"/>
        <end position="860"/>
    </location>
</feature>
<keyword evidence="9" id="KW-1185">Reference proteome</keyword>
<feature type="compositionally biased region" description="Basic and acidic residues" evidence="6">
    <location>
        <begin position="125"/>
        <end position="146"/>
    </location>
</feature>
<accession>J9D1L1</accession>
<feature type="region of interest" description="Disordered" evidence="6">
    <location>
        <begin position="459"/>
        <end position="489"/>
    </location>
</feature>
<evidence type="ECO:0000256" key="3">
    <source>
        <dbReference type="ARBA" id="ARBA00024691"/>
    </source>
</evidence>
<reference evidence="9" key="2">
    <citation type="submission" date="2015-07" db="EMBL/GenBank/DDBJ databases">
        <title>Contrasting host-pathogen interactions and genome evolution in two generalist and specialist microsporidian pathogens of mosquitoes.</title>
        <authorList>
            <consortium name="The Broad Institute Genomics Platform"/>
            <consortium name="The Broad Institute Genome Sequencing Center for Infectious Disease"/>
            <person name="Cuomo C.A."/>
            <person name="Sanscrainte N.D."/>
            <person name="Goldberg J.M."/>
            <person name="Heiman D."/>
            <person name="Young S."/>
            <person name="Zeng Q."/>
            <person name="Becnel J.J."/>
            <person name="Birren B.W."/>
        </authorList>
    </citation>
    <scope>NUCLEOTIDE SEQUENCE [LARGE SCALE GENOMIC DNA]</scope>
    <source>
        <strain evidence="9">USNM 41457</strain>
    </source>
</reference>
<evidence type="ECO:0000256" key="4">
    <source>
        <dbReference type="ARBA" id="ARBA00029865"/>
    </source>
</evidence>
<evidence type="ECO:0000256" key="5">
    <source>
        <dbReference type="ARBA" id="ARBA00031006"/>
    </source>
</evidence>
<dbReference type="InterPro" id="IPR005824">
    <property type="entry name" value="KOW"/>
</dbReference>
<dbReference type="AlphaFoldDB" id="J9D1L1"/>
<comment type="similarity">
    <text evidence="1">Belongs to the SPT5 family.</text>
</comment>
<comment type="caution">
    <text evidence="8">The sequence shown here is derived from an EMBL/GenBank/DDBJ whole genome shotgun (WGS) entry which is preliminary data.</text>
</comment>
<proteinExistence type="inferred from homology"/>
<gene>
    <name evidence="8" type="ORF">EDEG_03952</name>
</gene>
<evidence type="ECO:0000256" key="1">
    <source>
        <dbReference type="ARBA" id="ARBA00006956"/>
    </source>
</evidence>
<dbReference type="InterPro" id="IPR036735">
    <property type="entry name" value="NGN_dom_sf"/>
</dbReference>
<feature type="compositionally biased region" description="Polar residues" evidence="6">
    <location>
        <begin position="736"/>
        <end position="763"/>
    </location>
</feature>
<dbReference type="GO" id="GO:0032784">
    <property type="term" value="P:regulation of DNA-templated transcription elongation"/>
    <property type="evidence" value="ECO:0007669"/>
    <property type="project" value="InterPro"/>
</dbReference>
<feature type="domain" description="KOW" evidence="7">
    <location>
        <begin position="382"/>
        <end position="409"/>
    </location>
</feature>
<organism evidence="8 9">
    <name type="scientific">Edhazardia aedis (strain USNM 41457)</name>
    <name type="common">Microsporidian parasite</name>
    <dbReference type="NCBI Taxonomy" id="1003232"/>
    <lineage>
        <taxon>Eukaryota</taxon>
        <taxon>Fungi</taxon>
        <taxon>Fungi incertae sedis</taxon>
        <taxon>Microsporidia</taxon>
        <taxon>Edhazardia</taxon>
    </lineage>
</organism>
<feature type="region of interest" description="Disordered" evidence="6">
    <location>
        <begin position="681"/>
        <end position="788"/>
    </location>
</feature>
<dbReference type="GO" id="GO:0006368">
    <property type="term" value="P:transcription elongation by RNA polymerase II"/>
    <property type="evidence" value="ECO:0007669"/>
    <property type="project" value="TreeGrafter"/>
</dbReference>
<dbReference type="InParanoid" id="J9D1L1"/>
<feature type="domain" description="KOW" evidence="7">
    <location>
        <begin position="263"/>
        <end position="290"/>
    </location>
</feature>
<dbReference type="EMBL" id="AFBI03000155">
    <property type="protein sequence ID" value="EJW01464.1"/>
    <property type="molecule type" value="Genomic_DNA"/>
</dbReference>
<dbReference type="GO" id="GO:0032044">
    <property type="term" value="C:DSIF complex"/>
    <property type="evidence" value="ECO:0007669"/>
    <property type="project" value="TreeGrafter"/>
</dbReference>
<dbReference type="PANTHER" id="PTHR11125:SF7">
    <property type="entry name" value="TRANSCRIPTION ELONGATION FACTOR SPT5"/>
    <property type="match status" value="1"/>
</dbReference>
<dbReference type="PANTHER" id="PTHR11125">
    <property type="entry name" value="SUPPRESSOR OF TY 5"/>
    <property type="match status" value="1"/>
</dbReference>
<dbReference type="Pfam" id="PF23290">
    <property type="entry name" value="KOW5_SPT5"/>
    <property type="match status" value="1"/>
</dbReference>
<keyword evidence="2" id="KW-0804">Transcription</keyword>
<dbReference type="VEuPathDB" id="MicrosporidiaDB:EDEG_03952"/>
<dbReference type="InterPro" id="IPR005100">
    <property type="entry name" value="NGN-domain"/>
</dbReference>
<name>J9D1L1_EDHAE</name>
<sequence>MSKKRRVSAYVDVEAEDSDTYNSEDILESYEEEAVQPRPRRDWATFTDDLVKKYGAIEEEDDELSYSESEETGTERFVQPQHKLVPQRKDPRLWIVRTGRGKEREICMRILERIDRSRKQFDVTIKEGQTDVKHDDGNNKDDKETENSEEAVVTRSKKGNILETPDRSATSSKPGDFNNFDDKKEDASNINLVNANNSNFNTTFADNILSVIVKPDLVGYIYIESYSRQAVIDVLQGLKYVSGSRTSAVPLNEMIDALTIKTTPVLAKYAKIKRGKYKNEVCEIKKQINSEMVKVAIVPQISTILGPEGAAGRSLEKIDATGYCLFNPKEHNCMKMKVDGEIVYIKDKNTYCKGFLIKEIPIAYLNFCEISFEESKMFDRKIFKTNDLIKILKGDLQGLTGKIISVKNDEAEVQVDYLSDQTQSGIFDCQSGSSIDNNNSSTFNSGSSSKKSSKIVNKTFVESDSNSQSETKNTISSDYEESDIEEGQTKKMFAKTKSTAKEQKKQPKPSTSAFSKNIFKIPLSDIQKHYHIGTEVSYKNRNGQIVNIQKNKTTLIYTDNFTETETVDINDLQLPVKHKFELIKNENIPKLRRDYLFNKYVELLRGKFKGLRGTVKDVYKDSVRILLDTTKDYVTISKQDVKMFDSNSSNIFNIFAEREKTKALADDDNFELKRDNNAVQSDIGKTPMYTSRGGKTPGYRSNDKFTSFGGKTPSRDYNTGGKTPNYRKYSNIGGKTPSSDMFSGGKTPNRSYLDSSAGKTPNYTYGHKTPNRDHNIGGKTPVHNSDNYKTSQNVKSIYDTDPSKYKDALVIVNGSEKKLGDVDKSTDKLVYVKPGKYDKVIVVKGMFKGFEGILTNLGKKCLIMSDQNVSKEVDIEDIAKKWAD</sequence>
<feature type="domain" description="KOW" evidence="7">
    <location>
        <begin position="594"/>
        <end position="621"/>
    </location>
</feature>
<dbReference type="InterPro" id="IPR008991">
    <property type="entry name" value="Translation_prot_SH3-like_sf"/>
</dbReference>
<evidence type="ECO:0000259" key="7">
    <source>
        <dbReference type="SMART" id="SM00739"/>
    </source>
</evidence>
<evidence type="ECO:0000313" key="8">
    <source>
        <dbReference type="EMBL" id="EJW01464.1"/>
    </source>
</evidence>
<dbReference type="SMART" id="SM00739">
    <property type="entry name" value="KOW"/>
    <property type="match status" value="4"/>
</dbReference>
<dbReference type="Gene3D" id="3.30.70.940">
    <property type="entry name" value="NusG, N-terminal domain"/>
    <property type="match status" value="2"/>
</dbReference>
<dbReference type="HOGENOM" id="CLU_325970_0_0_1"/>
<dbReference type="OrthoDB" id="28901at2759"/>
<protein>
    <recommendedName>
        <fullName evidence="4">Chromatin elongation factor SPT5</fullName>
    </recommendedName>
    <alternativeName>
        <fullName evidence="5">Chromatin elongation factor spt5</fullName>
    </alternativeName>
</protein>
<dbReference type="Pfam" id="PF12815">
    <property type="entry name" value="CTD"/>
    <property type="match status" value="1"/>
</dbReference>
<feature type="region of interest" description="Disordered" evidence="6">
    <location>
        <begin position="59"/>
        <end position="78"/>
    </location>
</feature>
<dbReference type="Proteomes" id="UP000003163">
    <property type="component" value="Unassembled WGS sequence"/>
</dbReference>
<dbReference type="Pfam" id="PF03439">
    <property type="entry name" value="Spt5-NGN"/>
    <property type="match status" value="1"/>
</dbReference>
<dbReference type="SUPFAM" id="SSF50104">
    <property type="entry name" value="Translation proteins SH3-like domain"/>
    <property type="match status" value="1"/>
</dbReference>
<reference evidence="8 9" key="1">
    <citation type="submission" date="2011-08" db="EMBL/GenBank/DDBJ databases">
        <authorList>
            <person name="Liu Z.J."/>
            <person name="Shi F.L."/>
            <person name="Lu J.Q."/>
            <person name="Li M."/>
            <person name="Wang Z.L."/>
        </authorList>
    </citation>
    <scope>NUCLEOTIDE SEQUENCE [LARGE SCALE GENOMIC DNA]</scope>
    <source>
        <strain evidence="8 9">USNM 41457</strain>
    </source>
</reference>
<feature type="region of interest" description="Disordered" evidence="6">
    <location>
        <begin position="125"/>
        <end position="182"/>
    </location>
</feature>
<dbReference type="Gene3D" id="2.30.30.30">
    <property type="match status" value="2"/>
</dbReference>
<comment type="function">
    <text evidence="3">The SPT4-SPT5 complex mediates both activation and inhibition of transcription elongation, and plays a role in pre-mRNA processing. This complex seems to be important for the stability of the RNA polymerase II elongation machinery on the chromatin template but not for the inherent ability of this machinery to translocate down the gene.</text>
</comment>
<dbReference type="GO" id="GO:0003729">
    <property type="term" value="F:mRNA binding"/>
    <property type="evidence" value="ECO:0007669"/>
    <property type="project" value="TreeGrafter"/>
</dbReference>
<dbReference type="InterPro" id="IPR014722">
    <property type="entry name" value="Rib_uL2_dom2"/>
</dbReference>
<evidence type="ECO:0000256" key="6">
    <source>
        <dbReference type="SAM" id="MobiDB-lite"/>
    </source>
</evidence>
<dbReference type="InterPro" id="IPR039659">
    <property type="entry name" value="SPT5"/>
</dbReference>
<dbReference type="STRING" id="1003232.J9D1L1"/>
<dbReference type="GO" id="GO:0006357">
    <property type="term" value="P:regulation of transcription by RNA polymerase II"/>
    <property type="evidence" value="ECO:0007669"/>
    <property type="project" value="InterPro"/>
</dbReference>
<evidence type="ECO:0000313" key="9">
    <source>
        <dbReference type="Proteomes" id="UP000003163"/>
    </source>
</evidence>
<evidence type="ECO:0000256" key="2">
    <source>
        <dbReference type="ARBA" id="ARBA00023163"/>
    </source>
</evidence>
<feature type="compositionally biased region" description="Acidic residues" evidence="6">
    <location>
        <begin position="59"/>
        <end position="72"/>
    </location>
</feature>
<dbReference type="InterPro" id="IPR041978">
    <property type="entry name" value="KOW_Spt5_5"/>
</dbReference>